<keyword evidence="3" id="KW-1185">Reference proteome</keyword>
<sequence>MAKGIKTGGRTKGTPNKLTGSLKEMIHQAITDEIETLPELLIKLEPKEKADFIIKLMPYVLPRATSEADDIINGVKQTPYQKYVAQIIEKMEQSKRDQEQSCRTHDNHSR</sequence>
<gene>
    <name evidence="2" type="ORF">BC643_2895</name>
</gene>
<organism evidence="2 3">
    <name type="scientific">Mangrovibacterium diazotrophicum</name>
    <dbReference type="NCBI Taxonomy" id="1261403"/>
    <lineage>
        <taxon>Bacteria</taxon>
        <taxon>Pseudomonadati</taxon>
        <taxon>Bacteroidota</taxon>
        <taxon>Bacteroidia</taxon>
        <taxon>Marinilabiliales</taxon>
        <taxon>Prolixibacteraceae</taxon>
        <taxon>Mangrovibacterium</taxon>
    </lineage>
</organism>
<dbReference type="RefSeq" id="WP_211338061.1">
    <property type="nucleotide sequence ID" value="NZ_RAPN01000001.1"/>
</dbReference>
<dbReference type="AlphaFoldDB" id="A0A419WAL0"/>
<feature type="region of interest" description="Disordered" evidence="1">
    <location>
        <begin position="91"/>
        <end position="110"/>
    </location>
</feature>
<evidence type="ECO:0000313" key="3">
    <source>
        <dbReference type="Proteomes" id="UP000283387"/>
    </source>
</evidence>
<evidence type="ECO:0000256" key="1">
    <source>
        <dbReference type="SAM" id="MobiDB-lite"/>
    </source>
</evidence>
<dbReference type="Proteomes" id="UP000283387">
    <property type="component" value="Unassembled WGS sequence"/>
</dbReference>
<reference evidence="2 3" key="1">
    <citation type="submission" date="2018-09" db="EMBL/GenBank/DDBJ databases">
        <title>Genomic Encyclopedia of Archaeal and Bacterial Type Strains, Phase II (KMG-II): from individual species to whole genera.</title>
        <authorList>
            <person name="Goeker M."/>
        </authorList>
    </citation>
    <scope>NUCLEOTIDE SEQUENCE [LARGE SCALE GENOMIC DNA]</scope>
    <source>
        <strain evidence="2 3">DSM 27148</strain>
    </source>
</reference>
<dbReference type="EMBL" id="RAPN01000001">
    <property type="protein sequence ID" value="RKD92521.1"/>
    <property type="molecule type" value="Genomic_DNA"/>
</dbReference>
<proteinExistence type="predicted"/>
<accession>A0A419WAL0</accession>
<evidence type="ECO:0000313" key="2">
    <source>
        <dbReference type="EMBL" id="RKD92521.1"/>
    </source>
</evidence>
<protein>
    <submittedName>
        <fullName evidence="2">Uncharacterized protein</fullName>
    </submittedName>
</protein>
<name>A0A419WAL0_9BACT</name>
<comment type="caution">
    <text evidence="2">The sequence shown here is derived from an EMBL/GenBank/DDBJ whole genome shotgun (WGS) entry which is preliminary data.</text>
</comment>